<keyword evidence="6" id="KW-0067">ATP-binding</keyword>
<dbReference type="GO" id="GO:0045003">
    <property type="term" value="P:double-strand break repair via synthesis-dependent strand annealing"/>
    <property type="evidence" value="ECO:0007669"/>
    <property type="project" value="TreeGrafter"/>
</dbReference>
<keyword evidence="3" id="KW-0547">Nucleotide-binding</keyword>
<dbReference type="GO" id="GO:0009378">
    <property type="term" value="F:four-way junction helicase activity"/>
    <property type="evidence" value="ECO:0007669"/>
    <property type="project" value="TreeGrafter"/>
</dbReference>
<name>A0A4Y9ZFQ5_9AGAM</name>
<dbReference type="Pfam" id="PF00271">
    <property type="entry name" value="Helicase_C"/>
    <property type="match status" value="1"/>
</dbReference>
<feature type="domain" description="Helicase ATP-binding" evidence="10">
    <location>
        <begin position="257"/>
        <end position="447"/>
    </location>
</feature>
<reference evidence="12 13" key="1">
    <citation type="submission" date="2019-02" db="EMBL/GenBank/DDBJ databases">
        <title>Genome sequencing of the rare red list fungi Dentipellis fragilis.</title>
        <authorList>
            <person name="Buettner E."/>
            <person name="Kellner H."/>
        </authorList>
    </citation>
    <scope>NUCLEOTIDE SEQUENCE [LARGE SCALE GENOMIC DNA]</scope>
    <source>
        <strain evidence="12 13">DSM 105465</strain>
    </source>
</reference>
<dbReference type="InterPro" id="IPR044749">
    <property type="entry name" value="FANCM_DEXDc"/>
</dbReference>
<dbReference type="InterPro" id="IPR001650">
    <property type="entry name" value="Helicase_C-like"/>
</dbReference>
<dbReference type="PANTHER" id="PTHR14025">
    <property type="entry name" value="FANCONI ANEMIA GROUP M FANCM FAMILY MEMBER"/>
    <property type="match status" value="1"/>
</dbReference>
<comment type="subcellular location">
    <subcellularLocation>
        <location evidence="1 8">Nucleus</location>
    </subcellularLocation>
</comment>
<keyword evidence="7" id="KW-0539">Nucleus</keyword>
<feature type="compositionally biased region" description="Polar residues" evidence="9">
    <location>
        <begin position="1254"/>
        <end position="1263"/>
    </location>
</feature>
<dbReference type="InterPro" id="IPR027417">
    <property type="entry name" value="P-loop_NTPase"/>
</dbReference>
<dbReference type="OrthoDB" id="164902at2759"/>
<feature type="compositionally biased region" description="Polar residues" evidence="9">
    <location>
        <begin position="140"/>
        <end position="169"/>
    </location>
</feature>
<feature type="region of interest" description="Disordered" evidence="9">
    <location>
        <begin position="1307"/>
        <end position="1341"/>
    </location>
</feature>
<comment type="catalytic activity">
    <reaction evidence="8">
        <text>ATP + H2O = ADP + phosphate + H(+)</text>
        <dbReference type="Rhea" id="RHEA:13065"/>
        <dbReference type="ChEBI" id="CHEBI:15377"/>
        <dbReference type="ChEBI" id="CHEBI:15378"/>
        <dbReference type="ChEBI" id="CHEBI:30616"/>
        <dbReference type="ChEBI" id="CHEBI:43474"/>
        <dbReference type="ChEBI" id="CHEBI:456216"/>
        <dbReference type="EC" id="3.6.4.12"/>
    </reaction>
</comment>
<feature type="compositionally biased region" description="Low complexity" evidence="9">
    <location>
        <begin position="879"/>
        <end position="890"/>
    </location>
</feature>
<dbReference type="PROSITE" id="PS51192">
    <property type="entry name" value="HELICASE_ATP_BIND_1"/>
    <property type="match status" value="1"/>
</dbReference>
<feature type="region of interest" description="Disordered" evidence="9">
    <location>
        <begin position="869"/>
        <end position="919"/>
    </location>
</feature>
<dbReference type="Pfam" id="PF00270">
    <property type="entry name" value="DEAD"/>
    <property type="match status" value="1"/>
</dbReference>
<feature type="region of interest" description="Disordered" evidence="9">
    <location>
        <begin position="1027"/>
        <end position="1083"/>
    </location>
</feature>
<sequence length="1366" mass="150656">MPSRGCFAARRVERRQSNAFAVLHSTIMSSDGYFDDELDAAALDELDAIESTQFAPAPPRRPSPPRAPSRPSRPLAKEDSDLFDADFDVDETELQKLDQAIYDTYQSQAPSAKPPSRAKLSRVPSKGGRQMTLFGEVLPETSTSRKPPSTTANRGEGSSKTGMQRTKSSGEIYRKTKKWDQTAFAKSGPRRSKSKKGKERADPNNEVEEEEFEFEQFPAPFVSVGPPPPMKLQPDLLAAKRWIFPLNRPKREYQFNISKHCLFDNTLVALPTGLGKTFIAGVVMLNCKTIPDENEINLSIVACDNIVAVYRWFPAGKVVFVAPTKPLVAQQIEACHKTCGIPGQDAAELTGSVAKAKRNRLWQEKRVFYMTPQTLEHDLMSENCDVRDIVLLVVDEAHKGTGEYSYAKVVRFLMAKNPHFRVLALTATPGGNPEAVQSIIDSLHISRIEIRNEESLDIRGYINKKKIEQHIISMNDSIVKLRDLLSKTMIGHIRRLAKDGILRGNLDPVYLHPFRLQAAMGEIRNRPDAARLSWAYPVLKKVGTLARAMGYLLEASPQMCYGCLKEAADDSGGNQGKSSGSKLINDPTFRELMRELESQKLQGFAIHPKMETLKRLVIDHFGKRMEDTDVQEVNGDAVDEIVALLNQESPLLRATKFIGQGTDKQGKKGFAQSEQLKVIEQFRQGDFNILVSTSIGEEGLDIGEIDMIVCYESQKTPIRMLQRVGRTGRKRDGYVHVLLAEGREELNWTKAQDSYSEVQQSIVKGDQLEFYGDVERLLPEHVKPECLEMVMEIEEYDREATEKARRAQSPRKGAAKRKRDDDVGRNIPAGASTGFVSVADLILKQGGKKRKKVAEIDLELAGEDDDTDEEIQAGLFGPRRTVSAAAASGSRSRKPKERRTTSMVDGGAKKKKTRKKSAPASYTFSQLAAAAADDSDDLEIQRGIALAGPRSPKAFTHSASRSSSPEVPLVKARTSIHIDLSSSPEIPIASVSRTVRGFPSVRSSSPDIPLAGHGSVINICTPSIFGPSSPGRLPSSSPERSPLTKHTRSRSIVSPKRSTSPSRSQSSGPAIHPKSSSIPKDDEDLSWLLAESDDGDARSSPVRLLSPVRVREPIPDVSDVEIVEDKALSILNTTIELSSSPDPAYAVEPAASDRARRDMPPPAVPFRIAANAIPVEDAPEPSFMVRAVGKAKKRAVDIPDTDSSPFNPPPLKRLRRPQESSSPAPVPIKRRKPKIKDTAEARRLNPWIDVEASHSGNEYSEGSSEADRLDGEGDRSFLHDSPATQASTSYDQSAIYRQSLLTQAPFGAGGPFFAERPPRRMLLGNNRPHAQTPSSPREDDMQDEYIFGSFIVDDEADISFMHSSET</sequence>
<dbReference type="GO" id="GO:0005634">
    <property type="term" value="C:nucleus"/>
    <property type="evidence" value="ECO:0007669"/>
    <property type="project" value="UniProtKB-SubCell"/>
</dbReference>
<organism evidence="12 13">
    <name type="scientific">Dentipellis fragilis</name>
    <dbReference type="NCBI Taxonomy" id="205917"/>
    <lineage>
        <taxon>Eukaryota</taxon>
        <taxon>Fungi</taxon>
        <taxon>Dikarya</taxon>
        <taxon>Basidiomycota</taxon>
        <taxon>Agaricomycotina</taxon>
        <taxon>Agaricomycetes</taxon>
        <taxon>Russulales</taxon>
        <taxon>Hericiaceae</taxon>
        <taxon>Dentipellis</taxon>
    </lineage>
</organism>
<dbReference type="PANTHER" id="PTHR14025:SF20">
    <property type="entry name" value="FANCONI ANEMIA GROUP M PROTEIN"/>
    <property type="match status" value="1"/>
</dbReference>
<feature type="compositionally biased region" description="Low complexity" evidence="9">
    <location>
        <begin position="1027"/>
        <end position="1041"/>
    </location>
</feature>
<evidence type="ECO:0000256" key="1">
    <source>
        <dbReference type="ARBA" id="ARBA00004123"/>
    </source>
</evidence>
<dbReference type="EC" id="3.6.4.12" evidence="8"/>
<evidence type="ECO:0000256" key="4">
    <source>
        <dbReference type="ARBA" id="ARBA00022801"/>
    </source>
</evidence>
<feature type="region of interest" description="Disordered" evidence="9">
    <location>
        <begin position="49"/>
        <end position="88"/>
    </location>
</feature>
<evidence type="ECO:0000313" key="13">
    <source>
        <dbReference type="Proteomes" id="UP000298327"/>
    </source>
</evidence>
<evidence type="ECO:0000256" key="6">
    <source>
        <dbReference type="ARBA" id="ARBA00022840"/>
    </source>
</evidence>
<proteinExistence type="inferred from homology"/>
<feature type="compositionally biased region" description="Low complexity" evidence="9">
    <location>
        <begin position="1054"/>
        <end position="1067"/>
    </location>
</feature>
<dbReference type="EMBL" id="SEOQ01000009">
    <property type="protein sequence ID" value="TFY72631.1"/>
    <property type="molecule type" value="Genomic_DNA"/>
</dbReference>
<evidence type="ECO:0000259" key="10">
    <source>
        <dbReference type="PROSITE" id="PS51192"/>
    </source>
</evidence>
<evidence type="ECO:0000313" key="12">
    <source>
        <dbReference type="EMBL" id="TFY72631.1"/>
    </source>
</evidence>
<dbReference type="SUPFAM" id="SSF52540">
    <property type="entry name" value="P-loop containing nucleoside triphosphate hydrolases"/>
    <property type="match status" value="1"/>
</dbReference>
<feature type="region of interest" description="Disordered" evidence="9">
    <location>
        <begin position="1139"/>
        <end position="1159"/>
    </location>
</feature>
<comment type="subunit">
    <text evidence="8">Interacts with the MHF histone-fold complex to form the FANCM-MHF complex.</text>
</comment>
<dbReference type="GO" id="GO:0043138">
    <property type="term" value="F:3'-5' DNA helicase activity"/>
    <property type="evidence" value="ECO:0007669"/>
    <property type="project" value="InterPro"/>
</dbReference>
<feature type="domain" description="Helicase C-terminal" evidence="11">
    <location>
        <begin position="588"/>
        <end position="778"/>
    </location>
</feature>
<dbReference type="PROSITE" id="PS51194">
    <property type="entry name" value="HELICASE_CTER"/>
    <property type="match status" value="1"/>
</dbReference>
<dbReference type="Proteomes" id="UP000298327">
    <property type="component" value="Unassembled WGS sequence"/>
</dbReference>
<feature type="compositionally biased region" description="Pro residues" evidence="9">
    <location>
        <begin position="56"/>
        <end position="68"/>
    </location>
</feature>
<feature type="compositionally biased region" description="Basic residues" evidence="9">
    <location>
        <begin position="806"/>
        <end position="817"/>
    </location>
</feature>
<dbReference type="GO" id="GO:0005524">
    <property type="term" value="F:ATP binding"/>
    <property type="evidence" value="ECO:0007669"/>
    <property type="project" value="UniProtKB-UniRule"/>
</dbReference>
<feature type="compositionally biased region" description="Basic and acidic residues" evidence="9">
    <location>
        <begin position="1265"/>
        <end position="1278"/>
    </location>
</feature>
<dbReference type="InterPro" id="IPR014001">
    <property type="entry name" value="Helicase_ATP-bd"/>
</dbReference>
<accession>A0A4Y9ZFQ5</accession>
<dbReference type="Gene3D" id="3.40.50.300">
    <property type="entry name" value="P-loop containing nucleotide triphosphate hydrolases"/>
    <property type="match status" value="2"/>
</dbReference>
<dbReference type="CDD" id="cd12091">
    <property type="entry name" value="FANCM_ID"/>
    <property type="match status" value="1"/>
</dbReference>
<dbReference type="InterPro" id="IPR011545">
    <property type="entry name" value="DEAD/DEAH_box_helicase_dom"/>
</dbReference>
<evidence type="ECO:0000256" key="2">
    <source>
        <dbReference type="ARBA" id="ARBA00009889"/>
    </source>
</evidence>
<keyword evidence="13" id="KW-1185">Reference proteome</keyword>
<feature type="region of interest" description="Disordered" evidence="9">
    <location>
        <begin position="949"/>
        <end position="968"/>
    </location>
</feature>
<comment type="caution">
    <text evidence="12">The sequence shown here is derived from an EMBL/GenBank/DDBJ whole genome shotgun (WGS) entry which is preliminary data.</text>
</comment>
<evidence type="ECO:0000256" key="3">
    <source>
        <dbReference type="ARBA" id="ARBA00022741"/>
    </source>
</evidence>
<dbReference type="InterPro" id="IPR039686">
    <property type="entry name" value="FANCM/Mph1-like_ID"/>
</dbReference>
<comment type="similarity">
    <text evidence="2 8">Belongs to the DEAD box helicase family. DEAH subfamily. FANCM sub-subfamily.</text>
</comment>
<dbReference type="SMART" id="SM00487">
    <property type="entry name" value="DEXDc"/>
    <property type="match status" value="1"/>
</dbReference>
<keyword evidence="5" id="KW-0347">Helicase</keyword>
<evidence type="ECO:0000256" key="9">
    <source>
        <dbReference type="SAM" id="MobiDB-lite"/>
    </source>
</evidence>
<dbReference type="CDD" id="cd18033">
    <property type="entry name" value="DEXDc_FANCM"/>
    <property type="match status" value="1"/>
</dbReference>
<evidence type="ECO:0000259" key="11">
    <source>
        <dbReference type="PROSITE" id="PS51194"/>
    </source>
</evidence>
<feature type="region of interest" description="Disordered" evidence="9">
    <location>
        <begin position="1190"/>
        <end position="1290"/>
    </location>
</feature>
<dbReference type="SMART" id="SM00490">
    <property type="entry name" value="HELICc"/>
    <property type="match status" value="1"/>
</dbReference>
<dbReference type="STRING" id="205917.A0A4Y9ZFQ5"/>
<evidence type="ECO:0000256" key="7">
    <source>
        <dbReference type="ARBA" id="ARBA00023242"/>
    </source>
</evidence>
<evidence type="ECO:0000256" key="5">
    <source>
        <dbReference type="ARBA" id="ARBA00022806"/>
    </source>
</evidence>
<feature type="region of interest" description="Disordered" evidence="9">
    <location>
        <begin position="105"/>
        <end position="208"/>
    </location>
</feature>
<evidence type="ECO:0000256" key="8">
    <source>
        <dbReference type="RuleBase" id="RU367027"/>
    </source>
</evidence>
<comment type="function">
    <text evidence="8">ATP-dependent DNA helicase involved in DNA damage repair by homologous recombination and in genome maintenance. Capable of unwinding D-loops. Plays a role in limiting crossover recombinants during mitotic DNA double-strand break (DSB) repair. Component of a FANCM-MHF complex which promotes gene conversion at blocked replication forks, probably by reversal of the stalled fork.</text>
</comment>
<feature type="region of interest" description="Disordered" evidence="9">
    <location>
        <begin position="799"/>
        <end position="829"/>
    </location>
</feature>
<feature type="compositionally biased region" description="Basic residues" evidence="9">
    <location>
        <begin position="188"/>
        <end position="198"/>
    </location>
</feature>
<dbReference type="GO" id="GO:0036297">
    <property type="term" value="P:interstrand cross-link repair"/>
    <property type="evidence" value="ECO:0007669"/>
    <property type="project" value="TreeGrafter"/>
</dbReference>
<dbReference type="GO" id="GO:0016887">
    <property type="term" value="F:ATP hydrolysis activity"/>
    <property type="evidence" value="ECO:0007669"/>
    <property type="project" value="RHEA"/>
</dbReference>
<dbReference type="GO" id="GO:0000400">
    <property type="term" value="F:four-way junction DNA binding"/>
    <property type="evidence" value="ECO:0007669"/>
    <property type="project" value="TreeGrafter"/>
</dbReference>
<protein>
    <recommendedName>
        <fullName evidence="8">ATP-dependent DNA helicase</fullName>
        <ecNumber evidence="8">3.6.4.12</ecNumber>
    </recommendedName>
</protein>
<keyword evidence="4" id="KW-0378">Hydrolase</keyword>
<gene>
    <name evidence="12" type="ORF">EVG20_g381</name>
</gene>